<comment type="caution">
    <text evidence="1">The sequence shown here is derived from an EMBL/GenBank/DDBJ whole genome shotgun (WGS) entry which is preliminary data.</text>
</comment>
<accession>A0A4U5P9G6</accession>
<dbReference type="AlphaFoldDB" id="A0A4U5P9G6"/>
<gene>
    <name evidence="1" type="ORF">L596_007498</name>
</gene>
<dbReference type="Proteomes" id="UP000298663">
    <property type="component" value="Unassembled WGS sequence"/>
</dbReference>
<dbReference type="EMBL" id="AZBU02000002">
    <property type="protein sequence ID" value="TKR92949.1"/>
    <property type="molecule type" value="Genomic_DNA"/>
</dbReference>
<keyword evidence="2" id="KW-1185">Reference proteome</keyword>
<proteinExistence type="predicted"/>
<organism evidence="1 2">
    <name type="scientific">Steinernema carpocapsae</name>
    <name type="common">Entomopathogenic nematode</name>
    <dbReference type="NCBI Taxonomy" id="34508"/>
    <lineage>
        <taxon>Eukaryota</taxon>
        <taxon>Metazoa</taxon>
        <taxon>Ecdysozoa</taxon>
        <taxon>Nematoda</taxon>
        <taxon>Chromadorea</taxon>
        <taxon>Rhabditida</taxon>
        <taxon>Tylenchina</taxon>
        <taxon>Panagrolaimomorpha</taxon>
        <taxon>Strongyloidoidea</taxon>
        <taxon>Steinernematidae</taxon>
        <taxon>Steinernema</taxon>
    </lineage>
</organism>
<reference evidence="1 2" key="2">
    <citation type="journal article" date="2019" name="G3 (Bethesda)">
        <title>Hybrid Assembly of the Genome of the Entomopathogenic Nematode Steinernema carpocapsae Identifies the X-Chromosome.</title>
        <authorList>
            <person name="Serra L."/>
            <person name="Macchietto M."/>
            <person name="Macias-Munoz A."/>
            <person name="McGill C.J."/>
            <person name="Rodriguez I.M."/>
            <person name="Rodriguez B."/>
            <person name="Murad R."/>
            <person name="Mortazavi A."/>
        </authorList>
    </citation>
    <scope>NUCLEOTIDE SEQUENCE [LARGE SCALE GENOMIC DNA]</scope>
    <source>
        <strain evidence="1 2">ALL</strain>
    </source>
</reference>
<sequence length="85" mass="9631">MPIVAGPLRKFLIVPRLWRLFVCHRRARGRSPEFQRFLLLRSAESRADLRSFDKTPCFLSPLRPHRSASAGTTADCVQGVLVVKA</sequence>
<reference evidence="1 2" key="1">
    <citation type="journal article" date="2015" name="Genome Biol.">
        <title>Comparative genomics of Steinernema reveals deeply conserved gene regulatory networks.</title>
        <authorList>
            <person name="Dillman A.R."/>
            <person name="Macchietto M."/>
            <person name="Porter C.F."/>
            <person name="Rogers A."/>
            <person name="Williams B."/>
            <person name="Antoshechkin I."/>
            <person name="Lee M.M."/>
            <person name="Goodwin Z."/>
            <person name="Lu X."/>
            <person name="Lewis E.E."/>
            <person name="Goodrich-Blair H."/>
            <person name="Stock S.P."/>
            <person name="Adams B.J."/>
            <person name="Sternberg P.W."/>
            <person name="Mortazavi A."/>
        </authorList>
    </citation>
    <scope>NUCLEOTIDE SEQUENCE [LARGE SCALE GENOMIC DNA]</scope>
    <source>
        <strain evidence="1 2">ALL</strain>
    </source>
</reference>
<evidence type="ECO:0000313" key="2">
    <source>
        <dbReference type="Proteomes" id="UP000298663"/>
    </source>
</evidence>
<name>A0A4U5P9G6_STECR</name>
<evidence type="ECO:0000313" key="1">
    <source>
        <dbReference type="EMBL" id="TKR92949.1"/>
    </source>
</evidence>
<protein>
    <submittedName>
        <fullName evidence="1">Uncharacterized protein</fullName>
    </submittedName>
</protein>